<keyword evidence="2 6" id="KW-0699">rRNA-binding</keyword>
<proteinExistence type="inferred from homology"/>
<dbReference type="InterPro" id="IPR044892">
    <property type="entry name" value="Ribosomal_L3_dom_3_arc_sf"/>
</dbReference>
<dbReference type="SUPFAM" id="SSF50447">
    <property type="entry name" value="Translation proteins"/>
    <property type="match status" value="1"/>
</dbReference>
<dbReference type="InterPro" id="IPR045077">
    <property type="entry name" value="L3_arc_euk"/>
</dbReference>
<sequence length="337" mass="37563">MARHHQPRKGSLAYSPRKRAAKETPRIKSWPKVQELKPLAFAGYKAGMTHITMVDNRKNSPTEGMEITTPVTVIETPPITVMGVRAYEKTSRGLRTLADVLADNLKEDLERKISTPGDNYNKDAAIQKIEDNMDYIQEIRILVHTNPRLAALPKKKPEIFECAIGGENIQEKLEYALELLGEDIKVSDVFSEGEYIDSIAVTKGKGFQGPVKRWGIRIQYGKAARSSKGRHIGSLGPWTPSRTMWTVPQAGQMGYHRRTEYNKKILKIGEASEADQINPKGGFIRYGLIKNDHILLKGSVPGPAKRLIILRKAIRAPEKGVEAPQVTYISTASKQGT</sequence>
<dbReference type="InterPro" id="IPR019928">
    <property type="entry name" value="Ribosomal_uL3_arc"/>
</dbReference>
<evidence type="ECO:0000256" key="5">
    <source>
        <dbReference type="ARBA" id="ARBA00023274"/>
    </source>
</evidence>
<dbReference type="NCBIfam" id="TIGR03626">
    <property type="entry name" value="L3_arch"/>
    <property type="match status" value="1"/>
</dbReference>
<dbReference type="InterPro" id="IPR019926">
    <property type="entry name" value="Ribosomal_uL3_CS"/>
</dbReference>
<evidence type="ECO:0000313" key="8">
    <source>
        <dbReference type="EMBL" id="RAO79856.1"/>
    </source>
</evidence>
<keyword evidence="4 6" id="KW-0689">Ribosomal protein</keyword>
<comment type="function">
    <text evidence="6">One of the primary rRNA binding proteins, it binds directly near the 3'-end of the 23S rRNA, where it nucleates assembly of the 50S subunit.</text>
</comment>
<dbReference type="GO" id="GO:0022625">
    <property type="term" value="C:cytosolic large ribosomal subunit"/>
    <property type="evidence" value="ECO:0007669"/>
    <property type="project" value="UniProtKB-UniRule"/>
</dbReference>
<dbReference type="AlphaFoldDB" id="A0A328PJE5"/>
<dbReference type="PANTHER" id="PTHR11363">
    <property type="entry name" value="60S RIBOSOMAL PROTEIN L3-RELATED"/>
    <property type="match status" value="1"/>
</dbReference>
<dbReference type="GO" id="GO:0003735">
    <property type="term" value="F:structural constituent of ribosome"/>
    <property type="evidence" value="ECO:0007669"/>
    <property type="project" value="UniProtKB-UniRule"/>
</dbReference>
<evidence type="ECO:0000256" key="2">
    <source>
        <dbReference type="ARBA" id="ARBA00022730"/>
    </source>
</evidence>
<name>A0A328PJE5_9EURY</name>
<evidence type="ECO:0000313" key="9">
    <source>
        <dbReference type="Proteomes" id="UP000249782"/>
    </source>
</evidence>
<dbReference type="InterPro" id="IPR000597">
    <property type="entry name" value="Ribosomal_uL3"/>
</dbReference>
<organism evidence="8 9">
    <name type="scientific">Methanothermobacter tenebrarum</name>
    <dbReference type="NCBI Taxonomy" id="680118"/>
    <lineage>
        <taxon>Archaea</taxon>
        <taxon>Methanobacteriati</taxon>
        <taxon>Methanobacteriota</taxon>
        <taxon>Methanomada group</taxon>
        <taxon>Methanobacteria</taxon>
        <taxon>Methanobacteriales</taxon>
        <taxon>Methanobacteriaceae</taxon>
        <taxon>Methanothermobacter</taxon>
    </lineage>
</organism>
<accession>A0A328PJE5</accession>
<dbReference type="InterPro" id="IPR009000">
    <property type="entry name" value="Transl_B-barrel_sf"/>
</dbReference>
<dbReference type="GO" id="GO:0019843">
    <property type="term" value="F:rRNA binding"/>
    <property type="evidence" value="ECO:0007669"/>
    <property type="project" value="UniProtKB-UniRule"/>
</dbReference>
<dbReference type="RefSeq" id="WP_112093166.1">
    <property type="nucleotide sequence ID" value="NZ_QLOE01000001.1"/>
</dbReference>
<dbReference type="NCBIfam" id="NF003261">
    <property type="entry name" value="PRK04231.1"/>
    <property type="match status" value="1"/>
</dbReference>
<comment type="similarity">
    <text evidence="1 6">Belongs to the universal ribosomal protein uL3 family.</text>
</comment>
<dbReference type="Proteomes" id="UP000249782">
    <property type="component" value="Unassembled WGS sequence"/>
</dbReference>
<evidence type="ECO:0000256" key="1">
    <source>
        <dbReference type="ARBA" id="ARBA00006540"/>
    </source>
</evidence>
<dbReference type="GO" id="GO:0006412">
    <property type="term" value="P:translation"/>
    <property type="evidence" value="ECO:0007669"/>
    <property type="project" value="UniProtKB-UniRule"/>
</dbReference>
<dbReference type="Gene3D" id="3.30.1430.10">
    <property type="match status" value="1"/>
</dbReference>
<feature type="region of interest" description="Disordered" evidence="7">
    <location>
        <begin position="1"/>
        <end position="29"/>
    </location>
</feature>
<dbReference type="PANTHER" id="PTHR11363:SF5">
    <property type="entry name" value="LARGE RIBOSOMAL SUBUNIT PROTEIN UL3"/>
    <property type="match status" value="1"/>
</dbReference>
<dbReference type="PROSITE" id="PS00474">
    <property type="entry name" value="RIBOSOMAL_L3"/>
    <property type="match status" value="1"/>
</dbReference>
<comment type="subunit">
    <text evidence="6">Part of the 50S ribosomal subunit. Forms a cluster with proteins L14 and L24e.</text>
</comment>
<dbReference type="EMBL" id="QLOE01000001">
    <property type="protein sequence ID" value="RAO79856.1"/>
    <property type="molecule type" value="Genomic_DNA"/>
</dbReference>
<keyword evidence="5 6" id="KW-0687">Ribonucleoprotein</keyword>
<dbReference type="Pfam" id="PF00297">
    <property type="entry name" value="Ribosomal_L3"/>
    <property type="match status" value="1"/>
</dbReference>
<evidence type="ECO:0000256" key="7">
    <source>
        <dbReference type="SAM" id="MobiDB-lite"/>
    </source>
</evidence>
<evidence type="ECO:0000256" key="4">
    <source>
        <dbReference type="ARBA" id="ARBA00022980"/>
    </source>
</evidence>
<gene>
    <name evidence="8" type="primary">rpl3p</name>
    <name evidence="6" type="synonym">rpl3</name>
    <name evidence="8" type="ORF">DPC56_00835</name>
</gene>
<dbReference type="Gene3D" id="4.10.960.10">
    <property type="entry name" value="Ribosomal protein L3, domain 3"/>
    <property type="match status" value="1"/>
</dbReference>
<dbReference type="HAMAP" id="MF_01325_A">
    <property type="entry name" value="Ribosomal_uL3_A"/>
    <property type="match status" value="1"/>
</dbReference>
<keyword evidence="3 6" id="KW-0694">RNA-binding</keyword>
<evidence type="ECO:0000256" key="3">
    <source>
        <dbReference type="ARBA" id="ARBA00022884"/>
    </source>
</evidence>
<protein>
    <recommendedName>
        <fullName evidence="6">Large ribosomal subunit protein uL3</fullName>
    </recommendedName>
</protein>
<dbReference type="OrthoDB" id="6121at2157"/>
<reference evidence="8 9" key="1">
    <citation type="submission" date="2018-06" db="EMBL/GenBank/DDBJ databases">
        <title>Draft genome sequence of hyperthermophilic methanogen Methanothermobacter tenebrarum sp. MCM-B 1447.</title>
        <authorList>
            <person name="Pore S.D."/>
            <person name="Dagar S."/>
            <person name="Dhakephalkar P.K."/>
        </authorList>
    </citation>
    <scope>NUCLEOTIDE SEQUENCE [LARGE SCALE GENOMIC DNA]</scope>
    <source>
        <strain evidence="8 9">MCM B 1447</strain>
    </source>
</reference>
<dbReference type="Gene3D" id="2.40.30.10">
    <property type="entry name" value="Translation factors"/>
    <property type="match status" value="1"/>
</dbReference>
<keyword evidence="9" id="KW-1185">Reference proteome</keyword>
<comment type="caution">
    <text evidence="8">The sequence shown here is derived from an EMBL/GenBank/DDBJ whole genome shotgun (WGS) entry which is preliminary data.</text>
</comment>
<evidence type="ECO:0000256" key="6">
    <source>
        <dbReference type="HAMAP-Rule" id="MF_01325"/>
    </source>
</evidence>